<dbReference type="AlphaFoldDB" id="A0A392N6Q7"/>
<comment type="caution">
    <text evidence="1">The sequence shown here is derived from an EMBL/GenBank/DDBJ whole genome shotgun (WGS) entry which is preliminary data.</text>
</comment>
<reference evidence="1 2" key="1">
    <citation type="journal article" date="2018" name="Front. Plant Sci.">
        <title>Red Clover (Trifolium pratense) and Zigzag Clover (T. medium) - A Picture of Genomic Similarities and Differences.</title>
        <authorList>
            <person name="Dluhosova J."/>
            <person name="Istvanek J."/>
            <person name="Nedelnik J."/>
            <person name="Repkova J."/>
        </authorList>
    </citation>
    <scope>NUCLEOTIDE SEQUENCE [LARGE SCALE GENOMIC DNA]</scope>
    <source>
        <strain evidence="2">cv. 10/8</strain>
        <tissue evidence="1">Leaf</tissue>
    </source>
</reference>
<evidence type="ECO:0000313" key="2">
    <source>
        <dbReference type="Proteomes" id="UP000265520"/>
    </source>
</evidence>
<feature type="non-terminal residue" evidence="1">
    <location>
        <position position="1"/>
    </location>
</feature>
<sequence length="67" mass="7563">HVHEYSKMRYVVFPDIIGSKAAMEARCVPPEEGWVRVKVELHLDLLVVANTLQSRDIGSARGGWSAW</sequence>
<keyword evidence="2" id="KW-1185">Reference proteome</keyword>
<dbReference type="EMBL" id="LXQA010028325">
    <property type="protein sequence ID" value="MCH94859.1"/>
    <property type="molecule type" value="Genomic_DNA"/>
</dbReference>
<protein>
    <submittedName>
        <fullName evidence="1">Uncharacterized protein</fullName>
    </submittedName>
</protein>
<proteinExistence type="predicted"/>
<name>A0A392N6Q7_9FABA</name>
<accession>A0A392N6Q7</accession>
<evidence type="ECO:0000313" key="1">
    <source>
        <dbReference type="EMBL" id="MCH94859.1"/>
    </source>
</evidence>
<dbReference type="Proteomes" id="UP000265520">
    <property type="component" value="Unassembled WGS sequence"/>
</dbReference>
<organism evidence="1 2">
    <name type="scientific">Trifolium medium</name>
    <dbReference type="NCBI Taxonomy" id="97028"/>
    <lineage>
        <taxon>Eukaryota</taxon>
        <taxon>Viridiplantae</taxon>
        <taxon>Streptophyta</taxon>
        <taxon>Embryophyta</taxon>
        <taxon>Tracheophyta</taxon>
        <taxon>Spermatophyta</taxon>
        <taxon>Magnoliopsida</taxon>
        <taxon>eudicotyledons</taxon>
        <taxon>Gunneridae</taxon>
        <taxon>Pentapetalae</taxon>
        <taxon>rosids</taxon>
        <taxon>fabids</taxon>
        <taxon>Fabales</taxon>
        <taxon>Fabaceae</taxon>
        <taxon>Papilionoideae</taxon>
        <taxon>50 kb inversion clade</taxon>
        <taxon>NPAAA clade</taxon>
        <taxon>Hologalegina</taxon>
        <taxon>IRL clade</taxon>
        <taxon>Trifolieae</taxon>
        <taxon>Trifolium</taxon>
    </lineage>
</organism>